<sequence>MNAPPTFESFILYEGDKKMKPGSFSAMTDSTPPAIQLIINADDFGHCSGRNRGIIECYRAGLISSATLMVNAREVEAAVSHAKEYNIPLGLHLNLTEGHVTNRGRCCSLVASTSGVLRGKFGFRKALASGSIKGDELREEIRAQFHRFQELTGHSPTHVDGHQHVHVLPGVREILANTAKEYGILAVRIPIQHGLEECHWLPSASLEFFRDVIQESAIAKDLFLKTGLRTTEGFFGLSTMGSNMTLPTLKSALDTALRHSPTKSSRADPASPLTYELMVHPGYPCQSGCGVEGEDFYCFEDRAHEMRLLAEGEWKKTMSEAGVKLCSFQSII</sequence>
<evidence type="ECO:0000256" key="4">
    <source>
        <dbReference type="ARBA" id="ARBA00018477"/>
    </source>
</evidence>
<reference evidence="10" key="1">
    <citation type="submission" date="2025-08" db="UniProtKB">
        <authorList>
            <consortium name="RefSeq"/>
        </authorList>
    </citation>
    <scope>IDENTIFICATION</scope>
</reference>
<evidence type="ECO:0000313" key="9">
    <source>
        <dbReference type="Proteomes" id="UP000694845"/>
    </source>
</evidence>
<comment type="cofactor">
    <cofactor evidence="1">
        <name>Mg(2+)</name>
        <dbReference type="ChEBI" id="CHEBI:18420"/>
    </cofactor>
</comment>
<dbReference type="SUPFAM" id="SSF88713">
    <property type="entry name" value="Glycoside hydrolase/deacetylase"/>
    <property type="match status" value="1"/>
</dbReference>
<dbReference type="GeneID" id="110984853"/>
<keyword evidence="7" id="KW-0460">Magnesium</keyword>
<keyword evidence="9" id="KW-1185">Reference proteome</keyword>
<evidence type="ECO:0000256" key="3">
    <source>
        <dbReference type="ARBA" id="ARBA00008843"/>
    </source>
</evidence>
<evidence type="ECO:0000256" key="1">
    <source>
        <dbReference type="ARBA" id="ARBA00001946"/>
    </source>
</evidence>
<organism evidence="9 10">
    <name type="scientific">Acanthaster planci</name>
    <name type="common">Crown-of-thorns starfish</name>
    <dbReference type="NCBI Taxonomy" id="133434"/>
    <lineage>
        <taxon>Eukaryota</taxon>
        <taxon>Metazoa</taxon>
        <taxon>Echinodermata</taxon>
        <taxon>Eleutherozoa</taxon>
        <taxon>Asterozoa</taxon>
        <taxon>Asteroidea</taxon>
        <taxon>Valvatacea</taxon>
        <taxon>Valvatida</taxon>
        <taxon>Acanthasteridae</taxon>
        <taxon>Acanthaster</taxon>
    </lineage>
</organism>
<dbReference type="PANTHER" id="PTHR31609:SF1">
    <property type="entry name" value="CARBOHYDRATE DEACETYLASE"/>
    <property type="match status" value="1"/>
</dbReference>
<dbReference type="GO" id="GO:0046872">
    <property type="term" value="F:metal ion binding"/>
    <property type="evidence" value="ECO:0007669"/>
    <property type="project" value="UniProtKB-KW"/>
</dbReference>
<dbReference type="Pfam" id="PF04794">
    <property type="entry name" value="YdjC"/>
    <property type="match status" value="1"/>
</dbReference>
<evidence type="ECO:0000256" key="5">
    <source>
        <dbReference type="ARBA" id="ARBA00022723"/>
    </source>
</evidence>
<gene>
    <name evidence="10" type="primary">LOC110984853</name>
</gene>
<name>A0A8B7ZD49_ACAPL</name>
<dbReference type="AlphaFoldDB" id="A0A8B7ZD49"/>
<dbReference type="InterPro" id="IPR011330">
    <property type="entry name" value="Glyco_hydro/deAcase_b/a-brl"/>
</dbReference>
<dbReference type="RefSeq" id="XP_022101116.1">
    <property type="nucleotide sequence ID" value="XM_022245424.1"/>
</dbReference>
<dbReference type="GO" id="GO:0019213">
    <property type="term" value="F:deacetylase activity"/>
    <property type="evidence" value="ECO:0007669"/>
    <property type="project" value="TreeGrafter"/>
</dbReference>
<evidence type="ECO:0000256" key="2">
    <source>
        <dbReference type="ARBA" id="ARBA00003451"/>
    </source>
</evidence>
<comment type="function">
    <text evidence="2">Probably catalyzes the deacetylation of acetylated carbohydrates an important step in the degradation of oligosaccharides.</text>
</comment>
<evidence type="ECO:0000256" key="6">
    <source>
        <dbReference type="ARBA" id="ARBA00022801"/>
    </source>
</evidence>
<comment type="similarity">
    <text evidence="3">Belongs to the YdjC deacetylase family.</text>
</comment>
<dbReference type="KEGG" id="aplc:110984853"/>
<accession>A0A8B7ZD49</accession>
<dbReference type="Gene3D" id="3.20.20.370">
    <property type="entry name" value="Glycoside hydrolase/deacetylase"/>
    <property type="match status" value="1"/>
</dbReference>
<dbReference type="Proteomes" id="UP000694845">
    <property type="component" value="Unplaced"/>
</dbReference>
<dbReference type="PANTHER" id="PTHR31609">
    <property type="entry name" value="YDJC DEACETYLASE FAMILY MEMBER"/>
    <property type="match status" value="1"/>
</dbReference>
<evidence type="ECO:0000256" key="8">
    <source>
        <dbReference type="ARBA" id="ARBA00023277"/>
    </source>
</evidence>
<evidence type="ECO:0000256" key="7">
    <source>
        <dbReference type="ARBA" id="ARBA00022842"/>
    </source>
</evidence>
<dbReference type="GO" id="GO:0016787">
    <property type="term" value="F:hydrolase activity"/>
    <property type="evidence" value="ECO:0007669"/>
    <property type="project" value="UniProtKB-KW"/>
</dbReference>
<keyword evidence="8" id="KW-0119">Carbohydrate metabolism</keyword>
<dbReference type="OrthoDB" id="8908051at2759"/>
<protein>
    <recommendedName>
        <fullName evidence="4">Carbohydrate deacetylase</fullName>
    </recommendedName>
</protein>
<dbReference type="InterPro" id="IPR006879">
    <property type="entry name" value="YdjC-like"/>
</dbReference>
<keyword evidence="6" id="KW-0378">Hydrolase</keyword>
<keyword evidence="5" id="KW-0479">Metal-binding</keyword>
<dbReference type="GO" id="GO:0005975">
    <property type="term" value="P:carbohydrate metabolic process"/>
    <property type="evidence" value="ECO:0007669"/>
    <property type="project" value="InterPro"/>
</dbReference>
<evidence type="ECO:0000313" key="10">
    <source>
        <dbReference type="RefSeq" id="XP_022101116.1"/>
    </source>
</evidence>
<proteinExistence type="inferred from homology"/>